<dbReference type="Pfam" id="PF02721">
    <property type="entry name" value="DUF223"/>
    <property type="match status" value="1"/>
</dbReference>
<reference evidence="2 3" key="1">
    <citation type="journal article" date="2016" name="Sci. Rep.">
        <title>The genome sequence of the outbreeding globe artichoke constructed de novo incorporating a phase-aware low-pass sequencing strategy of F1 progeny.</title>
        <authorList>
            <person name="Scaglione D."/>
            <person name="Reyes-Chin-Wo S."/>
            <person name="Acquadro A."/>
            <person name="Froenicke L."/>
            <person name="Portis E."/>
            <person name="Beitel C."/>
            <person name="Tirone M."/>
            <person name="Mauro R."/>
            <person name="Lo Monaco A."/>
            <person name="Mauromicale G."/>
            <person name="Faccioli P."/>
            <person name="Cattivelli L."/>
            <person name="Rieseberg L."/>
            <person name="Michelmore R."/>
            <person name="Lanteri S."/>
        </authorList>
    </citation>
    <scope>NUCLEOTIDE SEQUENCE [LARGE SCALE GENOMIC DNA]</scope>
    <source>
        <strain evidence="2">2C</strain>
    </source>
</reference>
<evidence type="ECO:0000313" key="3">
    <source>
        <dbReference type="Proteomes" id="UP000243975"/>
    </source>
</evidence>
<organism evidence="2 3">
    <name type="scientific">Cynara cardunculus var. scolymus</name>
    <name type="common">Globe artichoke</name>
    <name type="synonym">Cynara scolymus</name>
    <dbReference type="NCBI Taxonomy" id="59895"/>
    <lineage>
        <taxon>Eukaryota</taxon>
        <taxon>Viridiplantae</taxon>
        <taxon>Streptophyta</taxon>
        <taxon>Embryophyta</taxon>
        <taxon>Tracheophyta</taxon>
        <taxon>Spermatophyta</taxon>
        <taxon>Magnoliopsida</taxon>
        <taxon>eudicotyledons</taxon>
        <taxon>Gunneridae</taxon>
        <taxon>Pentapetalae</taxon>
        <taxon>asterids</taxon>
        <taxon>campanulids</taxon>
        <taxon>Asterales</taxon>
        <taxon>Asteraceae</taxon>
        <taxon>Carduoideae</taxon>
        <taxon>Cardueae</taxon>
        <taxon>Carduinae</taxon>
        <taxon>Cynara</taxon>
    </lineage>
</organism>
<proteinExistence type="predicted"/>
<dbReference type="InterPro" id="IPR012340">
    <property type="entry name" value="NA-bd_OB-fold"/>
</dbReference>
<dbReference type="Proteomes" id="UP000243975">
    <property type="component" value="Unassembled WGS sequence"/>
</dbReference>
<dbReference type="PANTHER" id="PTHR47165:SF4">
    <property type="entry name" value="OS03G0429900 PROTEIN"/>
    <property type="match status" value="1"/>
</dbReference>
<feature type="domain" description="Replication protein A 70 kDa DNA-binding subunit B/D first OB fold" evidence="1">
    <location>
        <begin position="3"/>
        <end position="107"/>
    </location>
</feature>
<dbReference type="Gramene" id="KVH93752">
    <property type="protein sequence ID" value="KVH93752"/>
    <property type="gene ID" value="Ccrd_004190"/>
</dbReference>
<dbReference type="STRING" id="59895.A0A103XN23"/>
<feature type="non-terminal residue" evidence="2">
    <location>
        <position position="1"/>
    </location>
</feature>
<dbReference type="EMBL" id="LEKV01004606">
    <property type="protein sequence ID" value="KVH93752.1"/>
    <property type="molecule type" value="Genomic_DNA"/>
</dbReference>
<evidence type="ECO:0000313" key="2">
    <source>
        <dbReference type="EMBL" id="KVH93752.1"/>
    </source>
</evidence>
<dbReference type="Gene3D" id="2.40.50.140">
    <property type="entry name" value="Nucleic acid-binding proteins"/>
    <property type="match status" value="3"/>
</dbReference>
<dbReference type="SUPFAM" id="SSF50249">
    <property type="entry name" value="Nucleic acid-binding proteins"/>
    <property type="match status" value="2"/>
</dbReference>
<gene>
    <name evidence="2" type="ORF">Ccrd_004190</name>
</gene>
<evidence type="ECO:0000259" key="1">
    <source>
        <dbReference type="Pfam" id="PF02721"/>
    </source>
</evidence>
<dbReference type="OMA" id="DTEKGWC"/>
<name>A0A103XN23_CYNCS</name>
<dbReference type="InterPro" id="IPR003871">
    <property type="entry name" value="RFA1B/D_OB_1st"/>
</dbReference>
<protein>
    <submittedName>
        <fullName evidence="2">Nucleic acid-binding, OB-fold</fullName>
    </submittedName>
</protein>
<dbReference type="CDD" id="cd04480">
    <property type="entry name" value="RPA1_DBD_A_like"/>
    <property type="match status" value="1"/>
</dbReference>
<keyword evidence="3" id="KW-1185">Reference proteome</keyword>
<dbReference type="AlphaFoldDB" id="A0A103XN23"/>
<accession>A0A103XN23</accession>
<comment type="caution">
    <text evidence="2">The sequence shown here is derived from an EMBL/GenBank/DDBJ whole genome shotgun (WGS) entry which is preliminary data.</text>
</comment>
<dbReference type="PANTHER" id="PTHR47165">
    <property type="entry name" value="OS03G0429900 PROTEIN"/>
    <property type="match status" value="1"/>
</dbReference>
<sequence>MEFTHLKNLKNDNNNIIIRIRICRMWESLKSKKGGELISLDMILIDEEENLIHASIWSGLVPKFRTLLHEGVLYEIKNFKVVPSVENFRPLANDIKIIFQKFTSLKKLEEDTVSIPENGFQFISAGLVHSHVNDDTFLLDVIGCIQAVGHIETVGVGWKKRDVEIITARLQQELLCGVNWPRIFDATAVKMKAATGPVILIVTCTRVKTFQGVVYFATTSASKIFINLRINYVSSLIERFTTVANGVHFIENANEKKRRDEDMHLERMMINDLLCATWDKDMKVPFIIVRGTITCIVPSLGWFYKGCKVCYKQLTTIDGGYFCGNCKAEYEFPLVL</sequence>